<evidence type="ECO:0000313" key="2">
    <source>
        <dbReference type="EMBL" id="KAG0257411.1"/>
    </source>
</evidence>
<evidence type="ECO:0000256" key="1">
    <source>
        <dbReference type="SAM" id="Phobius"/>
    </source>
</evidence>
<dbReference type="Proteomes" id="UP001194580">
    <property type="component" value="Unassembled WGS sequence"/>
</dbReference>
<keyword evidence="3" id="KW-1185">Reference proteome</keyword>
<dbReference type="AlphaFoldDB" id="A0AAD4D2I5"/>
<feature type="non-terminal residue" evidence="2">
    <location>
        <position position="124"/>
    </location>
</feature>
<protein>
    <submittedName>
        <fullName evidence="2">Uncharacterized protein</fullName>
    </submittedName>
</protein>
<organism evidence="2 3">
    <name type="scientific">Linnemannia exigua</name>
    <dbReference type="NCBI Taxonomy" id="604196"/>
    <lineage>
        <taxon>Eukaryota</taxon>
        <taxon>Fungi</taxon>
        <taxon>Fungi incertae sedis</taxon>
        <taxon>Mucoromycota</taxon>
        <taxon>Mortierellomycotina</taxon>
        <taxon>Mortierellomycetes</taxon>
        <taxon>Mortierellales</taxon>
        <taxon>Mortierellaceae</taxon>
        <taxon>Linnemannia</taxon>
    </lineage>
</organism>
<proteinExistence type="predicted"/>
<accession>A0AAD4D2I5</accession>
<evidence type="ECO:0000313" key="3">
    <source>
        <dbReference type="Proteomes" id="UP001194580"/>
    </source>
</evidence>
<keyword evidence="1" id="KW-1133">Transmembrane helix</keyword>
<keyword evidence="1" id="KW-0472">Membrane</keyword>
<reference evidence="2" key="1">
    <citation type="journal article" date="2020" name="Fungal Divers.">
        <title>Resolving the Mortierellaceae phylogeny through synthesis of multi-gene phylogenetics and phylogenomics.</title>
        <authorList>
            <person name="Vandepol N."/>
            <person name="Liber J."/>
            <person name="Desiro A."/>
            <person name="Na H."/>
            <person name="Kennedy M."/>
            <person name="Barry K."/>
            <person name="Grigoriev I.V."/>
            <person name="Miller A.N."/>
            <person name="O'Donnell K."/>
            <person name="Stajich J.E."/>
            <person name="Bonito G."/>
        </authorList>
    </citation>
    <scope>NUCLEOTIDE SEQUENCE</scope>
    <source>
        <strain evidence="2">NRRL 28262</strain>
    </source>
</reference>
<dbReference type="EMBL" id="JAAAIL010002419">
    <property type="protein sequence ID" value="KAG0257411.1"/>
    <property type="molecule type" value="Genomic_DNA"/>
</dbReference>
<feature type="transmembrane region" description="Helical" evidence="1">
    <location>
        <begin position="30"/>
        <end position="50"/>
    </location>
</feature>
<gene>
    <name evidence="2" type="ORF">BGZ95_005244</name>
</gene>
<comment type="caution">
    <text evidence="2">The sequence shown here is derived from an EMBL/GenBank/DDBJ whole genome shotgun (WGS) entry which is preliminary data.</text>
</comment>
<keyword evidence="1" id="KW-0812">Transmembrane</keyword>
<name>A0AAD4D2I5_9FUNG</name>
<sequence>MPVSSVLASPASQMIQAYLNNPRLSNIKNIVFIIFVYKLLSFLNTTFLVHGPNRTYREVKTYLAALAFRCAKMVPSVKNKLETELGKAAKDIEDKVAPQDDNFPRYITLPKHGFSDEQMKQEIA</sequence>